<dbReference type="GO" id="GO:0032259">
    <property type="term" value="P:methylation"/>
    <property type="evidence" value="ECO:0007669"/>
    <property type="project" value="UniProtKB-KW"/>
</dbReference>
<name>A0A4S1CM42_9BACT</name>
<protein>
    <submittedName>
        <fullName evidence="2">Methyltransferase domain-containing protein</fullName>
    </submittedName>
</protein>
<evidence type="ECO:0000313" key="2">
    <source>
        <dbReference type="EMBL" id="TGU74839.1"/>
    </source>
</evidence>
<proteinExistence type="predicted"/>
<sequence length="363" mass="40317">MPDAVRRHYELYPYPSYPLFASVRRADTYANNLDALWSLFNGELPPADLARILIAGCGTFAPYPFAVANPKARITALDLSETSLRRARLHCLVHGVTGVDFVAGDLLDPALVTGPYGFIDAYGVLHHLAEPEAGLRALAARLGEGGIMRVMVYSRYTRREEDAIRRALTLLKVREPEAVRRMVARSAQGSRLREFFESSGEVASRAGLADALLHPQVKSYRIGEFIELVAASGLTPLRFAHRGALPEPEREVERIRGMEKEKESPGNFVLYLGRSPKGPCPDAEAVFRLNPCLLPALSPWRITPVDIPGRLGNENGPLNGAERRFLRRFRHPVQAAELSPLDLKRAGSYADRLFLLRCRELSV</sequence>
<keyword evidence="3" id="KW-1185">Reference proteome</keyword>
<feature type="domain" description="Methyltransferase" evidence="1">
    <location>
        <begin position="52"/>
        <end position="146"/>
    </location>
</feature>
<gene>
    <name evidence="2" type="ORF">E4633_05095</name>
</gene>
<dbReference type="Pfam" id="PF13649">
    <property type="entry name" value="Methyltransf_25"/>
    <property type="match status" value="1"/>
</dbReference>
<reference evidence="2 3" key="1">
    <citation type="submission" date="2019-04" db="EMBL/GenBank/DDBJ databases">
        <title>Geobacter oryzae sp. nov., ferric-reducing bacteria isolated from paddy soil.</title>
        <authorList>
            <person name="Xu Z."/>
            <person name="Masuda Y."/>
            <person name="Itoh H."/>
            <person name="Senoo K."/>
        </authorList>
    </citation>
    <scope>NUCLEOTIDE SEQUENCE [LARGE SCALE GENOMIC DNA]</scope>
    <source>
        <strain evidence="2 3">Red111</strain>
    </source>
</reference>
<dbReference type="InterPro" id="IPR041698">
    <property type="entry name" value="Methyltransf_25"/>
</dbReference>
<dbReference type="EMBL" id="SRSC01000001">
    <property type="protein sequence ID" value="TGU74839.1"/>
    <property type="molecule type" value="Genomic_DNA"/>
</dbReference>
<dbReference type="CDD" id="cd02440">
    <property type="entry name" value="AdoMet_MTases"/>
    <property type="match status" value="1"/>
</dbReference>
<dbReference type="Gene3D" id="3.40.50.150">
    <property type="entry name" value="Vaccinia Virus protein VP39"/>
    <property type="match status" value="1"/>
</dbReference>
<dbReference type="GO" id="GO:0008168">
    <property type="term" value="F:methyltransferase activity"/>
    <property type="evidence" value="ECO:0007669"/>
    <property type="project" value="UniProtKB-KW"/>
</dbReference>
<evidence type="ECO:0000259" key="1">
    <source>
        <dbReference type="Pfam" id="PF13649"/>
    </source>
</evidence>
<organism evidence="2 3">
    <name type="scientific">Geomonas terrae</name>
    <dbReference type="NCBI Taxonomy" id="2562681"/>
    <lineage>
        <taxon>Bacteria</taxon>
        <taxon>Pseudomonadati</taxon>
        <taxon>Thermodesulfobacteriota</taxon>
        <taxon>Desulfuromonadia</taxon>
        <taxon>Geobacterales</taxon>
        <taxon>Geobacteraceae</taxon>
        <taxon>Geomonas</taxon>
    </lineage>
</organism>
<keyword evidence="2" id="KW-0489">Methyltransferase</keyword>
<dbReference type="AlphaFoldDB" id="A0A4S1CM42"/>
<accession>A0A4S1CM42</accession>
<dbReference type="InterPro" id="IPR029063">
    <property type="entry name" value="SAM-dependent_MTases_sf"/>
</dbReference>
<dbReference type="RefSeq" id="WP_135869161.1">
    <property type="nucleotide sequence ID" value="NZ_SRSC01000001.1"/>
</dbReference>
<keyword evidence="2" id="KW-0808">Transferase</keyword>
<comment type="caution">
    <text evidence="2">The sequence shown here is derived from an EMBL/GenBank/DDBJ whole genome shotgun (WGS) entry which is preliminary data.</text>
</comment>
<dbReference type="Proteomes" id="UP000306416">
    <property type="component" value="Unassembled WGS sequence"/>
</dbReference>
<evidence type="ECO:0000313" key="3">
    <source>
        <dbReference type="Proteomes" id="UP000306416"/>
    </source>
</evidence>
<dbReference type="SUPFAM" id="SSF53335">
    <property type="entry name" value="S-adenosyl-L-methionine-dependent methyltransferases"/>
    <property type="match status" value="1"/>
</dbReference>